<protein>
    <submittedName>
        <fullName evidence="1">Unannotated protein</fullName>
    </submittedName>
</protein>
<evidence type="ECO:0000313" key="1">
    <source>
        <dbReference type="EMBL" id="CAB4921079.1"/>
    </source>
</evidence>
<dbReference type="EMBL" id="CAFBMG010000241">
    <property type="protein sequence ID" value="CAB4921079.1"/>
    <property type="molecule type" value="Genomic_DNA"/>
</dbReference>
<dbReference type="AlphaFoldDB" id="A0A6J7HWP3"/>
<proteinExistence type="predicted"/>
<gene>
    <name evidence="1" type="ORF">UFOPK3519_01933</name>
</gene>
<organism evidence="1">
    <name type="scientific">freshwater metagenome</name>
    <dbReference type="NCBI Taxonomy" id="449393"/>
    <lineage>
        <taxon>unclassified sequences</taxon>
        <taxon>metagenomes</taxon>
        <taxon>ecological metagenomes</taxon>
    </lineage>
</organism>
<name>A0A6J7HWP3_9ZZZZ</name>
<accession>A0A6J7HWP3</accession>
<sequence>MTCQGTAVGQSSTSGLSSGVTTLVPGSVTPGGAFAMKLTADPVVVPTSGGGYNISYLKSLTVKFAIPAGSTFVSASYSGGSALGSGAVTVTASGSIVTLSVPGNLAAGTTAVLPEVTINLQATGTSGTSLNAQLYGSSYSSFSIGFTARVTGVPLFGSVDAVTKCYAPTNPILGTTVIS</sequence>
<reference evidence="1" key="1">
    <citation type="submission" date="2020-05" db="EMBL/GenBank/DDBJ databases">
        <authorList>
            <person name="Chiriac C."/>
            <person name="Salcher M."/>
            <person name="Ghai R."/>
            <person name="Kavagutti S V."/>
        </authorList>
    </citation>
    <scope>NUCLEOTIDE SEQUENCE</scope>
</reference>